<dbReference type="Pfam" id="PF06289">
    <property type="entry name" value="FlbD"/>
    <property type="match status" value="1"/>
</dbReference>
<dbReference type="PANTHER" id="PTHR39185:SF1">
    <property type="entry name" value="SWARMING MOTILITY PROTEIN SWRD"/>
    <property type="match status" value="1"/>
</dbReference>
<dbReference type="RefSeq" id="WP_216244754.1">
    <property type="nucleotide sequence ID" value="NZ_JABACJ020000028.1"/>
</dbReference>
<accession>A0ABS6D9P1</accession>
<evidence type="ECO:0000313" key="1">
    <source>
        <dbReference type="EMBL" id="MBU3878153.1"/>
    </source>
</evidence>
<dbReference type="EMBL" id="JABACJ020000028">
    <property type="protein sequence ID" value="MBU3878153.1"/>
    <property type="molecule type" value="Genomic_DNA"/>
</dbReference>
<dbReference type="Proteomes" id="UP000723714">
    <property type="component" value="Unassembled WGS sequence"/>
</dbReference>
<protein>
    <submittedName>
        <fullName evidence="1">Flagellar FlbD family protein</fullName>
    </submittedName>
</protein>
<dbReference type="PANTHER" id="PTHR39185">
    <property type="entry name" value="SWARMING MOTILITY PROTEIN SWRD"/>
    <property type="match status" value="1"/>
</dbReference>
<reference evidence="1 2" key="1">
    <citation type="submission" date="2021-06" db="EMBL/GenBank/DDBJ databases">
        <title>Faecalicatena sp. nov. isolated from porcine feces.</title>
        <authorList>
            <person name="Oh B.S."/>
            <person name="Lee J.H."/>
        </authorList>
    </citation>
    <scope>NUCLEOTIDE SEQUENCE [LARGE SCALE GENOMIC DNA]</scope>
    <source>
        <strain evidence="1 2">AGMB00832</strain>
    </source>
</reference>
<sequence length="67" mass="7528">MITLTKLNGEEFILNCDLIETVLGNPDTVITLTNGRKMIVKETPGEVTDKVLEFRRKIFTGLFNTQG</sequence>
<name>A0ABS6D9P1_9FIRM</name>
<keyword evidence="1" id="KW-0282">Flagellum</keyword>
<organism evidence="1 2">
    <name type="scientific">Faecalicatena faecalis</name>
    <dbReference type="NCBI Taxonomy" id="2726362"/>
    <lineage>
        <taxon>Bacteria</taxon>
        <taxon>Bacillati</taxon>
        <taxon>Bacillota</taxon>
        <taxon>Clostridia</taxon>
        <taxon>Lachnospirales</taxon>
        <taxon>Lachnospiraceae</taxon>
        <taxon>Faecalicatena</taxon>
    </lineage>
</organism>
<comment type="caution">
    <text evidence="1">The sequence shown here is derived from an EMBL/GenBank/DDBJ whole genome shotgun (WGS) entry which is preliminary data.</text>
</comment>
<keyword evidence="2" id="KW-1185">Reference proteome</keyword>
<evidence type="ECO:0000313" key="2">
    <source>
        <dbReference type="Proteomes" id="UP000723714"/>
    </source>
</evidence>
<keyword evidence="1" id="KW-0966">Cell projection</keyword>
<dbReference type="InterPro" id="IPR009384">
    <property type="entry name" value="SwrD-like"/>
</dbReference>
<gene>
    <name evidence="1" type="ORF">HGO97_020330</name>
</gene>
<proteinExistence type="predicted"/>
<keyword evidence="1" id="KW-0969">Cilium</keyword>